<dbReference type="RefSeq" id="WP_254179445.1">
    <property type="nucleotide sequence ID" value="NZ_JANARS010000001.1"/>
</dbReference>
<reference evidence="1 2" key="1">
    <citation type="submission" date="2022-06" db="EMBL/GenBank/DDBJ databases">
        <authorList>
            <person name="So Y."/>
        </authorList>
    </citation>
    <scope>NUCLEOTIDE SEQUENCE [LARGE SCALE GENOMIC DNA]</scope>
    <source>
        <strain evidence="1 2">STR3</strain>
    </source>
</reference>
<dbReference type="Proteomes" id="UP001204524">
    <property type="component" value="Unassembled WGS sequence"/>
</dbReference>
<protein>
    <submittedName>
        <fullName evidence="1">Uncharacterized protein</fullName>
    </submittedName>
</protein>
<evidence type="ECO:0000313" key="2">
    <source>
        <dbReference type="Proteomes" id="UP001204524"/>
    </source>
</evidence>
<accession>A0ABT1KR25</accession>
<evidence type="ECO:0000313" key="1">
    <source>
        <dbReference type="EMBL" id="MCP3420195.1"/>
    </source>
</evidence>
<gene>
    <name evidence="1" type="ORF">NCI01_00145</name>
</gene>
<name>A0ABT1KR25_9ACTN</name>
<organism evidence="1 2">
    <name type="scientific">Nocardioides pinisoli</name>
    <dbReference type="NCBI Taxonomy" id="2950279"/>
    <lineage>
        <taxon>Bacteria</taxon>
        <taxon>Bacillati</taxon>
        <taxon>Actinomycetota</taxon>
        <taxon>Actinomycetes</taxon>
        <taxon>Propionibacteriales</taxon>
        <taxon>Nocardioidaceae</taxon>
        <taxon>Nocardioides</taxon>
    </lineage>
</organism>
<comment type="caution">
    <text evidence="1">The sequence shown here is derived from an EMBL/GenBank/DDBJ whole genome shotgun (WGS) entry which is preliminary data.</text>
</comment>
<dbReference type="EMBL" id="JANARS010000001">
    <property type="protein sequence ID" value="MCP3420195.1"/>
    <property type="molecule type" value="Genomic_DNA"/>
</dbReference>
<keyword evidence="2" id="KW-1185">Reference proteome</keyword>
<sequence length="124" mass="13344">MGDARVRRWSRRIVHPRLLLTTSDPDATLAALATALADRGFRTRPAGDGFRATRRPWLSWLATAASTSCVLLVETTSPTTVVVDVEHCGDHPAPVRVAQALTDAVRRLTSAGVEVHPGGWQAVP</sequence>
<proteinExistence type="predicted"/>